<organism evidence="3 4">
    <name type="scientific">Herbiconiux moechotypicola</name>
    <dbReference type="NCBI Taxonomy" id="637393"/>
    <lineage>
        <taxon>Bacteria</taxon>
        <taxon>Bacillati</taxon>
        <taxon>Actinomycetota</taxon>
        <taxon>Actinomycetes</taxon>
        <taxon>Micrococcales</taxon>
        <taxon>Microbacteriaceae</taxon>
        <taxon>Herbiconiux</taxon>
    </lineage>
</organism>
<evidence type="ECO:0000256" key="1">
    <source>
        <dbReference type="ARBA" id="ARBA00023002"/>
    </source>
</evidence>
<feature type="domain" description="Pyridoxamine 5'-phosphate oxidase N-terminal" evidence="2">
    <location>
        <begin position="12"/>
        <end position="115"/>
    </location>
</feature>
<dbReference type="InterPro" id="IPR011576">
    <property type="entry name" value="Pyridox_Oxase_N"/>
</dbReference>
<dbReference type="RefSeq" id="WP_259480532.1">
    <property type="nucleotide sequence ID" value="NZ_BAAAQY010000011.1"/>
</dbReference>
<evidence type="ECO:0000259" key="2">
    <source>
        <dbReference type="Pfam" id="PF01243"/>
    </source>
</evidence>
<dbReference type="InterPro" id="IPR052019">
    <property type="entry name" value="F420H2_bilvrd_red/Heme_oxyg"/>
</dbReference>
<dbReference type="Pfam" id="PF01243">
    <property type="entry name" value="PNPOx_N"/>
    <property type="match status" value="1"/>
</dbReference>
<evidence type="ECO:0000313" key="4">
    <source>
        <dbReference type="Proteomes" id="UP001500929"/>
    </source>
</evidence>
<dbReference type="Gene3D" id="2.30.110.10">
    <property type="entry name" value="Electron Transport, Fmn-binding Protein, Chain A"/>
    <property type="match status" value="1"/>
</dbReference>
<comment type="caution">
    <text evidence="3">The sequence shown here is derived from an EMBL/GenBank/DDBJ whole genome shotgun (WGS) entry which is preliminary data.</text>
</comment>
<dbReference type="PANTHER" id="PTHR35176">
    <property type="entry name" value="HEME OXYGENASE HI_0854-RELATED"/>
    <property type="match status" value="1"/>
</dbReference>
<keyword evidence="4" id="KW-1185">Reference proteome</keyword>
<reference evidence="4" key="1">
    <citation type="journal article" date="2019" name="Int. J. Syst. Evol. Microbiol.">
        <title>The Global Catalogue of Microorganisms (GCM) 10K type strain sequencing project: providing services to taxonomists for standard genome sequencing and annotation.</title>
        <authorList>
            <consortium name="The Broad Institute Genomics Platform"/>
            <consortium name="The Broad Institute Genome Sequencing Center for Infectious Disease"/>
            <person name="Wu L."/>
            <person name="Ma J."/>
        </authorList>
    </citation>
    <scope>NUCLEOTIDE SEQUENCE [LARGE SCALE GENOMIC DNA]</scope>
    <source>
        <strain evidence="4">JCM 16117</strain>
    </source>
</reference>
<dbReference type="Proteomes" id="UP001500929">
    <property type="component" value="Unassembled WGS sequence"/>
</dbReference>
<dbReference type="InterPro" id="IPR012349">
    <property type="entry name" value="Split_barrel_FMN-bd"/>
</dbReference>
<gene>
    <name evidence="3" type="ORF">GCM10009851_33920</name>
</gene>
<name>A0ABP5QWL1_9MICO</name>
<dbReference type="EMBL" id="BAAAQY010000011">
    <property type="protein sequence ID" value="GAA2245746.1"/>
    <property type="molecule type" value="Genomic_DNA"/>
</dbReference>
<keyword evidence="1" id="KW-0560">Oxidoreductase</keyword>
<protein>
    <recommendedName>
        <fullName evidence="2">Pyridoxamine 5'-phosphate oxidase N-terminal domain-containing protein</fullName>
    </recommendedName>
</protein>
<dbReference type="SUPFAM" id="SSF50475">
    <property type="entry name" value="FMN-binding split barrel"/>
    <property type="match status" value="1"/>
</dbReference>
<accession>A0ABP5QWL1</accession>
<dbReference type="PANTHER" id="PTHR35176:SF4">
    <property type="entry name" value="PYRIDOXAMINE 5'-PHOSPHATE OXIDASE-RELATED FMN-BINDING"/>
    <property type="match status" value="1"/>
</dbReference>
<proteinExistence type="predicted"/>
<sequence>MSNLFPDDEVREKALHMLEHDLIAWIVTVGADGAPHAVPVWFFWHDGRVYVFSEPSTAKVRHVRAGSPVVIHLQAGGRFGDDVVVLRGSAEIAEQSAASVLAPFRSAYADKYREAIADYGMPLEQIEATFSAAIMFTPVSALAW</sequence>
<evidence type="ECO:0000313" key="3">
    <source>
        <dbReference type="EMBL" id="GAA2245746.1"/>
    </source>
</evidence>